<dbReference type="Pfam" id="PF00097">
    <property type="entry name" value="zf-C3HC4"/>
    <property type="match status" value="1"/>
</dbReference>
<dbReference type="GeneTree" id="ENSGT00970000197525"/>
<evidence type="ECO:0000256" key="9">
    <source>
        <dbReference type="ARBA" id="ARBA00023306"/>
    </source>
</evidence>
<evidence type="ECO:0000256" key="5">
    <source>
        <dbReference type="ARBA" id="ARBA00022771"/>
    </source>
</evidence>
<dbReference type="PROSITE" id="PS00518">
    <property type="entry name" value="ZF_RING_1"/>
    <property type="match status" value="1"/>
</dbReference>
<keyword evidence="5 10" id="KW-0863">Zinc-finger</keyword>
<dbReference type="OMA" id="FEMHSFD"/>
<dbReference type="Gene3D" id="3.30.40.10">
    <property type="entry name" value="Zinc/RING finger domain, C3HC4 (zinc finger)"/>
    <property type="match status" value="1"/>
</dbReference>
<dbReference type="InterPro" id="IPR018957">
    <property type="entry name" value="Znf_C3HC4_RING-type"/>
</dbReference>
<reference evidence="13" key="3">
    <citation type="journal article" date="2014" name="Nature">
        <title>Elephant shark genome provides unique insights into gnathostome evolution.</title>
        <authorList>
            <consortium name="International Elephant Shark Genome Sequencing Consortium"/>
            <person name="Venkatesh B."/>
            <person name="Lee A.P."/>
            <person name="Ravi V."/>
            <person name="Maurya A.K."/>
            <person name="Lian M.M."/>
            <person name="Swann J.B."/>
            <person name="Ohta Y."/>
            <person name="Flajnik M.F."/>
            <person name="Sutoh Y."/>
            <person name="Kasahara M."/>
            <person name="Hoon S."/>
            <person name="Gangu V."/>
            <person name="Roy S.W."/>
            <person name="Irimia M."/>
            <person name="Korzh V."/>
            <person name="Kondrychyn I."/>
            <person name="Lim Z.W."/>
            <person name="Tay B.H."/>
            <person name="Tohari S."/>
            <person name="Kong K.W."/>
            <person name="Ho S."/>
            <person name="Lorente-Galdos B."/>
            <person name="Quilez J."/>
            <person name="Marques-Bonet T."/>
            <person name="Raney B.J."/>
            <person name="Ingham P.W."/>
            <person name="Tay A."/>
            <person name="Hillier L.W."/>
            <person name="Minx P."/>
            <person name="Boehm T."/>
            <person name="Wilson R.K."/>
            <person name="Brenner S."/>
            <person name="Warren W.C."/>
        </authorList>
    </citation>
    <scope>NUCLEOTIDE SEQUENCE [LARGE SCALE GENOMIC DNA]</scope>
</reference>
<evidence type="ECO:0000256" key="1">
    <source>
        <dbReference type="ARBA" id="ARBA00004123"/>
    </source>
</evidence>
<dbReference type="InterPro" id="IPR017907">
    <property type="entry name" value="Znf_RING_CS"/>
</dbReference>
<evidence type="ECO:0000256" key="7">
    <source>
        <dbReference type="ARBA" id="ARBA00023204"/>
    </source>
</evidence>
<reference evidence="12" key="5">
    <citation type="submission" date="2025-09" db="UniProtKB">
        <authorList>
            <consortium name="Ensembl"/>
        </authorList>
    </citation>
    <scope>IDENTIFICATION</scope>
</reference>
<accession>A0A4W3H637</accession>
<comment type="subcellular location">
    <subcellularLocation>
        <location evidence="1">Nucleus</location>
    </subcellularLocation>
</comment>
<dbReference type="InterPro" id="IPR013083">
    <property type="entry name" value="Znf_RING/FYVE/PHD"/>
</dbReference>
<keyword evidence="6" id="KW-0862">Zinc</keyword>
<dbReference type="GO" id="GO:0070531">
    <property type="term" value="C:BRCA1-A complex"/>
    <property type="evidence" value="ECO:0007669"/>
    <property type="project" value="TreeGrafter"/>
</dbReference>
<evidence type="ECO:0000259" key="11">
    <source>
        <dbReference type="PROSITE" id="PS50089"/>
    </source>
</evidence>
<organism evidence="12 13">
    <name type="scientific">Callorhinchus milii</name>
    <name type="common">Ghost shark</name>
    <dbReference type="NCBI Taxonomy" id="7868"/>
    <lineage>
        <taxon>Eukaryota</taxon>
        <taxon>Metazoa</taxon>
        <taxon>Chordata</taxon>
        <taxon>Craniata</taxon>
        <taxon>Vertebrata</taxon>
        <taxon>Chondrichthyes</taxon>
        <taxon>Holocephali</taxon>
        <taxon>Chimaeriformes</taxon>
        <taxon>Callorhinchidae</taxon>
        <taxon>Callorhinchus</taxon>
    </lineage>
</organism>
<dbReference type="SUPFAM" id="SSF57850">
    <property type="entry name" value="RING/U-box"/>
    <property type="match status" value="1"/>
</dbReference>
<dbReference type="Ensembl" id="ENSCMIT00000011097.1">
    <property type="protein sequence ID" value="ENSCMIP00000010820.1"/>
    <property type="gene ID" value="ENSCMIG00000005692.1"/>
</dbReference>
<proteinExistence type="predicted"/>
<dbReference type="PROSITE" id="PS50089">
    <property type="entry name" value="ZF_RING_2"/>
    <property type="match status" value="1"/>
</dbReference>
<evidence type="ECO:0000256" key="3">
    <source>
        <dbReference type="ARBA" id="ARBA00022737"/>
    </source>
</evidence>
<keyword evidence="3" id="KW-0677">Repeat</keyword>
<keyword evidence="2" id="KW-0479">Metal-binding</keyword>
<dbReference type="InterPro" id="IPR001841">
    <property type="entry name" value="Znf_RING"/>
</dbReference>
<dbReference type="GO" id="GO:0045944">
    <property type="term" value="P:positive regulation of transcription by RNA polymerase II"/>
    <property type="evidence" value="ECO:0007669"/>
    <property type="project" value="TreeGrafter"/>
</dbReference>
<dbReference type="GO" id="GO:0004842">
    <property type="term" value="F:ubiquitin-protein transferase activity"/>
    <property type="evidence" value="ECO:0007669"/>
    <property type="project" value="TreeGrafter"/>
</dbReference>
<dbReference type="GO" id="GO:0008270">
    <property type="term" value="F:zinc ion binding"/>
    <property type="evidence" value="ECO:0007669"/>
    <property type="project" value="UniProtKB-KW"/>
</dbReference>
<name>A0A4W3H637_CALMI</name>
<evidence type="ECO:0000313" key="13">
    <source>
        <dbReference type="Proteomes" id="UP000314986"/>
    </source>
</evidence>
<evidence type="ECO:0000256" key="2">
    <source>
        <dbReference type="ARBA" id="ARBA00022723"/>
    </source>
</evidence>
<evidence type="ECO:0000256" key="4">
    <source>
        <dbReference type="ARBA" id="ARBA00022763"/>
    </source>
</evidence>
<evidence type="ECO:0000256" key="6">
    <source>
        <dbReference type="ARBA" id="ARBA00022833"/>
    </source>
</evidence>
<sequence>HTWISLQLEEIVLTLQPESGPEFHLDLMKDPVSTKCDHQFCRFCILKLFHKKNNSAQCPLCNNSFTKR</sequence>
<feature type="domain" description="RING-type" evidence="11">
    <location>
        <begin position="36"/>
        <end position="62"/>
    </location>
</feature>
<dbReference type="AlphaFoldDB" id="A0A4W3H637"/>
<dbReference type="PANTHER" id="PTHR13763:SF0">
    <property type="entry name" value="BREAST CANCER TYPE 1 SUSCEPTIBILITY PROTEIN"/>
    <property type="match status" value="1"/>
</dbReference>
<protein>
    <recommendedName>
        <fullName evidence="11">RING-type domain-containing protein</fullName>
    </recommendedName>
</protein>
<keyword evidence="7" id="KW-0234">DNA repair</keyword>
<keyword evidence="13" id="KW-1185">Reference proteome</keyword>
<dbReference type="GO" id="GO:0000724">
    <property type="term" value="P:double-strand break repair via homologous recombination"/>
    <property type="evidence" value="ECO:0007669"/>
    <property type="project" value="TreeGrafter"/>
</dbReference>
<dbReference type="Proteomes" id="UP000314986">
    <property type="component" value="Unassembled WGS sequence"/>
</dbReference>
<dbReference type="InterPro" id="IPR031099">
    <property type="entry name" value="BRCA1-associated"/>
</dbReference>
<keyword evidence="9" id="KW-0131">Cell cycle</keyword>
<dbReference type="GO" id="GO:0031436">
    <property type="term" value="C:BRCA1-BARD1 complex"/>
    <property type="evidence" value="ECO:0007669"/>
    <property type="project" value="TreeGrafter"/>
</dbReference>
<reference evidence="12" key="4">
    <citation type="submission" date="2025-08" db="UniProtKB">
        <authorList>
            <consortium name="Ensembl"/>
        </authorList>
    </citation>
    <scope>IDENTIFICATION</scope>
</reference>
<evidence type="ECO:0000256" key="8">
    <source>
        <dbReference type="ARBA" id="ARBA00023242"/>
    </source>
</evidence>
<dbReference type="PANTHER" id="PTHR13763">
    <property type="entry name" value="BREAST CANCER TYPE 1 SUSCEPTIBILITY PROTEIN BRCA1"/>
    <property type="match status" value="1"/>
</dbReference>
<reference evidence="13" key="1">
    <citation type="journal article" date="2006" name="Science">
        <title>Ancient noncoding elements conserved in the human genome.</title>
        <authorList>
            <person name="Venkatesh B."/>
            <person name="Kirkness E.F."/>
            <person name="Loh Y.H."/>
            <person name="Halpern A.L."/>
            <person name="Lee A.P."/>
            <person name="Johnson J."/>
            <person name="Dandona N."/>
            <person name="Viswanathan L.D."/>
            <person name="Tay A."/>
            <person name="Venter J.C."/>
            <person name="Strausberg R.L."/>
            <person name="Brenner S."/>
        </authorList>
    </citation>
    <scope>NUCLEOTIDE SEQUENCE [LARGE SCALE GENOMIC DNA]</scope>
</reference>
<keyword evidence="8" id="KW-0539">Nucleus</keyword>
<dbReference type="STRING" id="7868.ENSCMIP00000010820"/>
<reference evidence="13" key="2">
    <citation type="journal article" date="2007" name="PLoS Biol.">
        <title>Survey sequencing and comparative analysis of the elephant shark (Callorhinchus milii) genome.</title>
        <authorList>
            <person name="Venkatesh B."/>
            <person name="Kirkness E.F."/>
            <person name="Loh Y.H."/>
            <person name="Halpern A.L."/>
            <person name="Lee A.P."/>
            <person name="Johnson J."/>
            <person name="Dandona N."/>
            <person name="Viswanathan L.D."/>
            <person name="Tay A."/>
            <person name="Venter J.C."/>
            <person name="Strausberg R.L."/>
            <person name="Brenner S."/>
        </authorList>
    </citation>
    <scope>NUCLEOTIDE SEQUENCE [LARGE SCALE GENOMIC DNA]</scope>
</reference>
<keyword evidence="4" id="KW-0227">DNA damage</keyword>
<evidence type="ECO:0000313" key="12">
    <source>
        <dbReference type="Ensembl" id="ENSCMIP00000010820.1"/>
    </source>
</evidence>
<evidence type="ECO:0000256" key="10">
    <source>
        <dbReference type="PROSITE-ProRule" id="PRU00175"/>
    </source>
</evidence>
<dbReference type="InParanoid" id="A0A4W3H637"/>